<feature type="compositionally biased region" description="Polar residues" evidence="1">
    <location>
        <begin position="241"/>
        <end position="253"/>
    </location>
</feature>
<dbReference type="PANTHER" id="PTHR36167">
    <property type="entry name" value="C2H2 FINGER DOMAIN TRANSCRIPTION FACTOR (EUROFUNG)-RELATED"/>
    <property type="match status" value="1"/>
</dbReference>
<feature type="region of interest" description="Disordered" evidence="1">
    <location>
        <begin position="229"/>
        <end position="253"/>
    </location>
</feature>
<proteinExistence type="predicted"/>
<evidence type="ECO:0000313" key="3">
    <source>
        <dbReference type="EMBL" id="KAI1511222.1"/>
    </source>
</evidence>
<feature type="compositionally biased region" description="Polar residues" evidence="1">
    <location>
        <begin position="1044"/>
        <end position="1054"/>
    </location>
</feature>
<reference evidence="4" key="1">
    <citation type="journal article" date="2022" name="Microb. Genom.">
        <title>A global pangenome for the wheat fungal pathogen Pyrenophora tritici-repentis and prediction of effector protein structural homology.</title>
        <authorList>
            <person name="Moolhuijzen P.M."/>
            <person name="See P.T."/>
            <person name="Shi G."/>
            <person name="Powell H.R."/>
            <person name="Cockram J."/>
            <person name="Jorgensen L.N."/>
            <person name="Benslimane H."/>
            <person name="Strelkov S.E."/>
            <person name="Turner J."/>
            <person name="Liu Z."/>
            <person name="Moffat C.S."/>
        </authorList>
    </citation>
    <scope>NUCLEOTIDE SEQUENCE [LARGE SCALE GENOMIC DNA]</scope>
</reference>
<organism evidence="3 4">
    <name type="scientific">Pyrenophora tritici-repentis</name>
    <dbReference type="NCBI Taxonomy" id="45151"/>
    <lineage>
        <taxon>Eukaryota</taxon>
        <taxon>Fungi</taxon>
        <taxon>Dikarya</taxon>
        <taxon>Ascomycota</taxon>
        <taxon>Pezizomycotina</taxon>
        <taxon>Dothideomycetes</taxon>
        <taxon>Pleosporomycetidae</taxon>
        <taxon>Pleosporales</taxon>
        <taxon>Pleosporineae</taxon>
        <taxon>Pleosporaceae</taxon>
        <taxon>Pyrenophora</taxon>
    </lineage>
</organism>
<sequence>MAEAVGVIASALTIGAGAAQLSLALFSVAQTLKNAPVEIAEIAQEIQSLAESLQMLADIIGGHKNLCKPELFERTRSIISRYNEVDAELRKLIDSPHKLARLKWCIKKPKAKSLLKKVEGIKVALVLELNIVRLAREEVIRPYSDANFSRYSDANFSVQVRNTPKANRFRRIVESAVRANRQVVEDARRDEIKNDTEKHPHVAAELDLWKADSFDTATWLYHLVFSPESPDPPARRRYQASVENADNPNPLSEASLSSMATGSNISTNVNGKEMIVWSRQTEPNQVVDRLLYAWTTLSPDQISLSATRESGDEWRDDVMSMIEEAKPDDTSSFQDWETIAEGDKDAAEVRQEAHDRVLDRKRRRPLPKVHESGPPLNPPLRRSRRRSTTTMEQLDKAWSTQADDGKKAPRVRYMDSEESTTTYDEKPRRENTHDSDSRNPFKPGYRQPSVDEYVTPWEQPIHLRIPVHVPNLPYHPPVPPPYGSYWPPPHDYDFMHPQAPLPIAVPPPPPPAQKAGEPPEPLQEPPTGFDTAEKEDCILSKLEKLIYHQENEKENNAVATDAQFARLEQLLTSNAEAEARRENAIIEEQLTQMQHARKHDEQKLEQLESFIVEQREEQRRMEIRWREEKKIMDLRASEQAQEARELVEKKVAAAQAAKEAAEASLRFAQSEADKRAREEAAIKVAEEKKKIEDANKQQIEHYEELLRVVKEQRSESDQNNQGTVRRTRISEGNRSIDVTEYTADKRGSSSLMPIPSFGHLQTSQFRSDRYMDRQGDYARSRPGRRESFHSSVTSMRSSRRSPTPTNSSTTSNKSQQLIVFPAKANRDSPAISTLQRSLAEFGVDCVFQDLESSSYDQLIPYSYAESNEEQIVHSTILWESPMLSLGSELLFSLRKAGWKPTYTRTSRKGQTHFLGSQPLHTYFFQADYKPQFTTSTITPSDESIAIHSALVEKYALIELGFLFKLNETGFYILDGRLSYDDIEALVERSFLLRENNYRRLHRPLQSHYDTKPTTTATTPTSTYCHTYASSLASTSTTTSTSTSIYNPTTCGETSLDTESDDASTTPSENHYGIRDVKRFLVPSSETSGKRRLRGGGVLNRDDDDVPSLDRGEETPIESPSVVSIASKSTNPFRKHVDVKDGGDGGRGEFGFPSFVVWDGGEGAVTLI</sequence>
<feature type="compositionally biased region" description="Low complexity" evidence="1">
    <location>
        <begin position="790"/>
        <end position="814"/>
    </location>
</feature>
<dbReference type="PANTHER" id="PTHR36167:SF3">
    <property type="entry name" value="C2H2 FINGER DOMAIN TRANSCRIPTION FACTOR (EUROFUNG)-RELATED"/>
    <property type="match status" value="1"/>
</dbReference>
<feature type="domain" description="DUF8035" evidence="2">
    <location>
        <begin position="946"/>
        <end position="994"/>
    </location>
</feature>
<keyword evidence="4" id="KW-1185">Reference proteome</keyword>
<accession>A0A922N9C8</accession>
<feature type="region of interest" description="Disordered" evidence="1">
    <location>
        <begin position="1036"/>
        <end position="1122"/>
    </location>
</feature>
<gene>
    <name evidence="3" type="ORF">Ptr86124_009626</name>
</gene>
<dbReference type="InterPro" id="IPR039327">
    <property type="entry name" value="CON7-like"/>
</dbReference>
<dbReference type="OrthoDB" id="3045089at2759"/>
<evidence type="ECO:0000259" key="2">
    <source>
        <dbReference type="Pfam" id="PF26118"/>
    </source>
</evidence>
<dbReference type="Pfam" id="PF26118">
    <property type="entry name" value="DUF8035"/>
    <property type="match status" value="1"/>
</dbReference>
<dbReference type="EMBL" id="NRDI02000014">
    <property type="protein sequence ID" value="KAI1511222.1"/>
    <property type="molecule type" value="Genomic_DNA"/>
</dbReference>
<feature type="compositionally biased region" description="Basic and acidic residues" evidence="1">
    <location>
        <begin position="423"/>
        <end position="439"/>
    </location>
</feature>
<name>A0A922N9C8_9PLEO</name>
<protein>
    <submittedName>
        <fullName evidence="3">Membrane protein</fullName>
    </submittedName>
</protein>
<feature type="compositionally biased region" description="Basic and acidic residues" evidence="1">
    <location>
        <begin position="403"/>
        <end position="415"/>
    </location>
</feature>
<dbReference type="GO" id="GO:0006355">
    <property type="term" value="P:regulation of DNA-templated transcription"/>
    <property type="evidence" value="ECO:0007669"/>
    <property type="project" value="InterPro"/>
</dbReference>
<feature type="compositionally biased region" description="Pro residues" evidence="1">
    <location>
        <begin position="505"/>
        <end position="524"/>
    </location>
</feature>
<dbReference type="Proteomes" id="UP000249757">
    <property type="component" value="Unassembled WGS sequence"/>
</dbReference>
<dbReference type="AlphaFoldDB" id="A0A922N9C8"/>
<feature type="compositionally biased region" description="Basic and acidic residues" evidence="1">
    <location>
        <begin position="343"/>
        <end position="358"/>
    </location>
</feature>
<evidence type="ECO:0000256" key="1">
    <source>
        <dbReference type="SAM" id="MobiDB-lite"/>
    </source>
</evidence>
<feature type="region of interest" description="Disordered" evidence="1">
    <location>
        <begin position="710"/>
        <end position="815"/>
    </location>
</feature>
<evidence type="ECO:0000313" key="4">
    <source>
        <dbReference type="Proteomes" id="UP000249757"/>
    </source>
</evidence>
<dbReference type="InterPro" id="IPR058348">
    <property type="entry name" value="DUF8035"/>
</dbReference>
<feature type="region of interest" description="Disordered" evidence="1">
    <location>
        <begin position="505"/>
        <end position="530"/>
    </location>
</feature>
<feature type="region of interest" description="Disordered" evidence="1">
    <location>
        <begin position="343"/>
        <end position="447"/>
    </location>
</feature>
<feature type="compositionally biased region" description="Basic and acidic residues" evidence="1">
    <location>
        <begin position="766"/>
        <end position="788"/>
    </location>
</feature>
<comment type="caution">
    <text evidence="3">The sequence shown here is derived from an EMBL/GenBank/DDBJ whole genome shotgun (WGS) entry which is preliminary data.</text>
</comment>